<accession>A0A8B6CE73</accession>
<comment type="caution">
    <text evidence="1">The sequence shown here is derived from an EMBL/GenBank/DDBJ whole genome shotgun (WGS) entry which is preliminary data.</text>
</comment>
<protein>
    <submittedName>
        <fullName evidence="1">Uncharacterized protein</fullName>
    </submittedName>
</protein>
<gene>
    <name evidence="1" type="ORF">MGAL_10B039393</name>
</gene>
<proteinExistence type="predicted"/>
<dbReference type="OrthoDB" id="10439989at2759"/>
<organism evidence="1 2">
    <name type="scientific">Mytilus galloprovincialis</name>
    <name type="common">Mediterranean mussel</name>
    <dbReference type="NCBI Taxonomy" id="29158"/>
    <lineage>
        <taxon>Eukaryota</taxon>
        <taxon>Metazoa</taxon>
        <taxon>Spiralia</taxon>
        <taxon>Lophotrochozoa</taxon>
        <taxon>Mollusca</taxon>
        <taxon>Bivalvia</taxon>
        <taxon>Autobranchia</taxon>
        <taxon>Pteriomorphia</taxon>
        <taxon>Mytilida</taxon>
        <taxon>Mytiloidea</taxon>
        <taxon>Mytilidae</taxon>
        <taxon>Mytilinae</taxon>
        <taxon>Mytilus</taxon>
    </lineage>
</organism>
<dbReference type="Proteomes" id="UP000596742">
    <property type="component" value="Unassembled WGS sequence"/>
</dbReference>
<dbReference type="AlphaFoldDB" id="A0A8B6CE73"/>
<sequence>MKWGKSYDFVCPTKTQWNLRAKEKCPECKSCYACLLNITYKKYDEDCQSPDFAGLGGKFVFQPKNFNFAKCRAERYQPIPFETNGTTDCIFQKSSCSEEGQVVCKNMSVDEDVSCRCDHTKGYKFVSNTTNPCYCIQSKEDCSCFKLDNISEVGKQNIDISKWEVNNRKFVKTRRK</sequence>
<evidence type="ECO:0000313" key="1">
    <source>
        <dbReference type="EMBL" id="VDI03937.1"/>
    </source>
</evidence>
<dbReference type="EMBL" id="UYJE01001650">
    <property type="protein sequence ID" value="VDI03937.1"/>
    <property type="molecule type" value="Genomic_DNA"/>
</dbReference>
<reference evidence="1" key="1">
    <citation type="submission" date="2018-11" db="EMBL/GenBank/DDBJ databases">
        <authorList>
            <person name="Alioto T."/>
            <person name="Alioto T."/>
        </authorList>
    </citation>
    <scope>NUCLEOTIDE SEQUENCE</scope>
</reference>
<evidence type="ECO:0000313" key="2">
    <source>
        <dbReference type="Proteomes" id="UP000596742"/>
    </source>
</evidence>
<name>A0A8B6CE73_MYTGA</name>
<keyword evidence="2" id="KW-1185">Reference proteome</keyword>